<evidence type="ECO:0000313" key="1">
    <source>
        <dbReference type="EMBL" id="MCP1674471.1"/>
    </source>
</evidence>
<dbReference type="Proteomes" id="UP001205843">
    <property type="component" value="Unassembled WGS sequence"/>
</dbReference>
<sequence length="341" mass="36322">MRQGRWYHPARVWVRAEAFGGRSDLESASHSFELVEDFQIESVLGPGCFAEELYREARRLGQDFMPTITSERPIVAGVGVINALPQALRERLASCVRLDTHGLSGLGQVGLSIGVWQTPGYGFALNVPHLRADGALRPLVSDQHFLGGVGAMRRAGEIETSLDLLARGAARELARDACEIAPAQAAFERGAAIALAGSLYANWADEARPGSLGNMDVCTLFSDSIPVCAATHARAFRRAIEGLNGRHMGYLQNRLYGYPDDGVSAVCVERAAALERFGGDAILAAMGHGVIPEDAMGNAVAIAIPTSWEGLDQRPDLQASVAFHVHGAAAARKPEAASLSL</sequence>
<dbReference type="EMBL" id="JALJXV010000003">
    <property type="protein sequence ID" value="MCP1674471.1"/>
    <property type="molecule type" value="Genomic_DNA"/>
</dbReference>
<dbReference type="AlphaFoldDB" id="A0AAE3G491"/>
<organism evidence="1 2">
    <name type="scientific">Natronocella acetinitrilica</name>
    <dbReference type="NCBI Taxonomy" id="414046"/>
    <lineage>
        <taxon>Bacteria</taxon>
        <taxon>Pseudomonadati</taxon>
        <taxon>Pseudomonadota</taxon>
        <taxon>Gammaproteobacteria</taxon>
        <taxon>Chromatiales</taxon>
        <taxon>Ectothiorhodospiraceae</taxon>
        <taxon>Natronocella</taxon>
    </lineage>
</organism>
<dbReference type="RefSeq" id="WP_253476480.1">
    <property type="nucleotide sequence ID" value="NZ_JALJXV010000003.1"/>
</dbReference>
<gene>
    <name evidence="1" type="ORF">J2T57_001573</name>
</gene>
<proteinExistence type="predicted"/>
<keyword evidence="2" id="KW-1185">Reference proteome</keyword>
<name>A0AAE3G491_9GAMM</name>
<accession>A0AAE3G491</accession>
<evidence type="ECO:0000313" key="2">
    <source>
        <dbReference type="Proteomes" id="UP001205843"/>
    </source>
</evidence>
<reference evidence="1" key="1">
    <citation type="submission" date="2022-03" db="EMBL/GenBank/DDBJ databases">
        <title>Genomic Encyclopedia of Type Strains, Phase III (KMG-III): the genomes of soil and plant-associated and newly described type strains.</title>
        <authorList>
            <person name="Whitman W."/>
        </authorList>
    </citation>
    <scope>NUCLEOTIDE SEQUENCE</scope>
    <source>
        <strain evidence="1">ANL 6-2</strain>
    </source>
</reference>
<protein>
    <submittedName>
        <fullName evidence="1">Uncharacterized protein</fullName>
    </submittedName>
</protein>
<comment type="caution">
    <text evidence="1">The sequence shown here is derived from an EMBL/GenBank/DDBJ whole genome shotgun (WGS) entry which is preliminary data.</text>
</comment>